<evidence type="ECO:0000256" key="2">
    <source>
        <dbReference type="ARBA" id="ARBA00022555"/>
    </source>
</evidence>
<dbReference type="GO" id="GO:0030488">
    <property type="term" value="P:tRNA methylation"/>
    <property type="evidence" value="ECO:0007669"/>
    <property type="project" value="UniProtKB-ARBA"/>
</dbReference>
<keyword evidence="7 9" id="KW-0694">RNA-binding</keyword>
<dbReference type="FunFam" id="3.40.50.150:FF:000271">
    <property type="entry name" value="NOL1/NOP2/Sun family protein"/>
    <property type="match status" value="1"/>
</dbReference>
<reference evidence="12 13" key="1">
    <citation type="journal article" date="2024" name="Nat. Commun.">
        <title>Phylogenomics reveals the evolutionary origins of lichenization in chlorophyte algae.</title>
        <authorList>
            <person name="Puginier C."/>
            <person name="Libourel C."/>
            <person name="Otte J."/>
            <person name="Skaloud P."/>
            <person name="Haon M."/>
            <person name="Grisel S."/>
            <person name="Petersen M."/>
            <person name="Berrin J.G."/>
            <person name="Delaux P.M."/>
            <person name="Dal Grande F."/>
            <person name="Keller J."/>
        </authorList>
    </citation>
    <scope>NUCLEOTIDE SEQUENCE [LARGE SCALE GENOMIC DNA]</scope>
    <source>
        <strain evidence="12 13">SAG 2145</strain>
    </source>
</reference>
<evidence type="ECO:0000256" key="8">
    <source>
        <dbReference type="ARBA" id="ARBA00023242"/>
    </source>
</evidence>
<proteinExistence type="inferred from homology"/>
<evidence type="ECO:0000313" key="13">
    <source>
        <dbReference type="Proteomes" id="UP001438707"/>
    </source>
</evidence>
<dbReference type="InterPro" id="IPR057286">
    <property type="entry name" value="PUA_NSUN2"/>
</dbReference>
<keyword evidence="13" id="KW-1185">Reference proteome</keyword>
<evidence type="ECO:0000256" key="9">
    <source>
        <dbReference type="PROSITE-ProRule" id="PRU01023"/>
    </source>
</evidence>
<dbReference type="InterPro" id="IPR029063">
    <property type="entry name" value="SAM-dependent_MTases_sf"/>
</dbReference>
<comment type="similarity">
    <text evidence="9">Belongs to the class I-like SAM-binding methyltransferase superfamily. RsmB/NOP family.</text>
</comment>
<feature type="active site" description="Nucleophile" evidence="9">
    <location>
        <position position="318"/>
    </location>
</feature>
<feature type="region of interest" description="Disordered" evidence="10">
    <location>
        <begin position="623"/>
        <end position="659"/>
    </location>
</feature>
<sequence>MARSKNTKRIYKRDFKEKREDVWRQDQDGEQMPSGKEGQNSNADFEEYYQKQQIVPEGEWDTFLTTLRTALPTTFRINGSGKFAADLRDRLAHNFLKTLGYGAIRLDDDVLQPPKPLPWYPDNLAWHFNFSRSQLRKMPALELIHEMMKRENDAGTITRQEAVSMIPPLLMDVQSHHKVLDTCAAPGSKTAQLLEMLHNGSTSPTGFVIANDADAQRCNMLAHQTKRICSPAMLITNHDATRFPLVGAKNPKLGSVVQYDRILCDVPCSGDGTIRKASDIWRRWSPVSGNGIHALQLRIALQSATLLKVGGRMVYSTCSFNPVEDEAVVAEMLRRSAGGLELVDVSEQLPALKRQQGKAHWVVKDKSGYRKSYAEVEQDPHHKLVPSIFPQEDVKTMHIERCMRVLPHHTEGGGFFVAVLHKTAEFGTDWSSINPTRPPRQEPEGKRAKATTQQQATASHTGSAASVDMQADAPASADKHAQLHGCAQEAADATQEFANAIGRENMVQAGAAAADAATATEEAAVSYVDSLKHAGQAPHDTEAAKPTWALQGASAGSGLGGSTAPAKPAVGLDGAEAMLVEAAAAGGGPASAQPATATEAAHVAAFEAAPPLNAANADIYVPDKRPADADTSEQPSHQTANSVLPDWGPRGGGCRGRTGGGRFGGLDPVTHYANRHSIDSIVDFFGIKPSLPLYRQLVARSPPDMENPKRLYFVAGGLRDLLQVDEQEQLKVTACGLKILERQEFKDASTDCRYRISQEGLPLVLPHVTKQLLRLSPPDFMRLLTERNCALPDDAKRGLSHPPASPTPAAPGPASAPSQPPSDTAASSPPNDTEATAAQPGQGGGKPVPNKIPLTDPDLLKQLNGVLLGCCICLLRAEDARSLGLTGESQDAERTMIEGALAANAPLAIACWRGRSSLAVLVSKPECSLLEEKLTQAIARAAARAEAPAPQQPQNDRPALAEKDGGYESDTEEAAAAAAAGAANPPALASPPHKRQRYDS</sequence>
<dbReference type="PANTHER" id="PTHR22808:SF1">
    <property type="entry name" value="RNA CYTOSINE-C(5)-METHYLTRANSFERASE NSUN2-RELATED"/>
    <property type="match status" value="1"/>
</dbReference>
<dbReference type="PROSITE" id="PS51686">
    <property type="entry name" value="SAM_MT_RSMB_NOP"/>
    <property type="match status" value="1"/>
</dbReference>
<evidence type="ECO:0000256" key="6">
    <source>
        <dbReference type="ARBA" id="ARBA00022694"/>
    </source>
</evidence>
<feature type="region of interest" description="Disordered" evidence="10">
    <location>
        <begin position="428"/>
        <end position="488"/>
    </location>
</feature>
<feature type="binding site" evidence="9">
    <location>
        <position position="265"/>
    </location>
    <ligand>
        <name>S-adenosyl-L-methionine</name>
        <dbReference type="ChEBI" id="CHEBI:59789"/>
    </ligand>
</feature>
<keyword evidence="3 9" id="KW-0489">Methyltransferase</keyword>
<dbReference type="Gene3D" id="3.40.50.150">
    <property type="entry name" value="Vaccinia Virus protein VP39"/>
    <property type="match status" value="1"/>
</dbReference>
<evidence type="ECO:0000256" key="5">
    <source>
        <dbReference type="ARBA" id="ARBA00022691"/>
    </source>
</evidence>
<keyword evidence="8" id="KW-0539">Nucleus</keyword>
<feature type="region of interest" description="Disordered" evidence="10">
    <location>
        <begin position="18"/>
        <end position="41"/>
    </location>
</feature>
<dbReference type="GO" id="GO:0000049">
    <property type="term" value="F:tRNA binding"/>
    <property type="evidence" value="ECO:0007669"/>
    <property type="project" value="UniProtKB-KW"/>
</dbReference>
<dbReference type="InterPro" id="IPR001678">
    <property type="entry name" value="MeTrfase_RsmB-F_NOP2_dom"/>
</dbReference>
<dbReference type="PRINTS" id="PR02011">
    <property type="entry name" value="RCMTNCL1"/>
</dbReference>
<feature type="compositionally biased region" description="Low complexity" evidence="10">
    <location>
        <begin position="974"/>
        <end position="991"/>
    </location>
</feature>
<dbReference type="Pfam" id="PF25376">
    <property type="entry name" value="Pre-PUA_NSUN2"/>
    <property type="match status" value="1"/>
</dbReference>
<accession>A0AAW1SFF4</accession>
<comment type="caution">
    <text evidence="12">The sequence shown here is derived from an EMBL/GenBank/DDBJ whole genome shotgun (WGS) entry which is preliminary data.</text>
</comment>
<dbReference type="InterPro" id="IPR049560">
    <property type="entry name" value="MeTrfase_RsmB-F_NOP2_cat"/>
</dbReference>
<evidence type="ECO:0000256" key="7">
    <source>
        <dbReference type="ARBA" id="ARBA00022884"/>
    </source>
</evidence>
<evidence type="ECO:0000256" key="3">
    <source>
        <dbReference type="ARBA" id="ARBA00022603"/>
    </source>
</evidence>
<dbReference type="Proteomes" id="UP001438707">
    <property type="component" value="Unassembled WGS sequence"/>
</dbReference>
<feature type="domain" description="SAM-dependent MTase RsmB/NOP-type" evidence="11">
    <location>
        <begin position="63"/>
        <end position="423"/>
    </location>
</feature>
<feature type="compositionally biased region" description="Basic and acidic residues" evidence="10">
    <location>
        <begin position="18"/>
        <end position="27"/>
    </location>
</feature>
<dbReference type="AlphaFoldDB" id="A0AAW1SFF4"/>
<gene>
    <name evidence="12" type="ORF">WJX74_001555</name>
</gene>
<feature type="compositionally biased region" description="Polar residues" evidence="10">
    <location>
        <begin position="632"/>
        <end position="642"/>
    </location>
</feature>
<dbReference type="InterPro" id="IPR023270">
    <property type="entry name" value="RCMT_NCL1"/>
</dbReference>
<dbReference type="InterPro" id="IPR023267">
    <property type="entry name" value="RCMT"/>
</dbReference>
<comment type="subcellular location">
    <subcellularLocation>
        <location evidence="1">Nucleus</location>
    </subcellularLocation>
</comment>
<dbReference type="EMBL" id="JALJOS010000001">
    <property type="protein sequence ID" value="KAK9844371.1"/>
    <property type="molecule type" value="Genomic_DNA"/>
</dbReference>
<evidence type="ECO:0000256" key="1">
    <source>
        <dbReference type="ARBA" id="ARBA00004123"/>
    </source>
</evidence>
<dbReference type="Pfam" id="PF01189">
    <property type="entry name" value="Methyltr_RsmB-F"/>
    <property type="match status" value="1"/>
</dbReference>
<dbReference type="Pfam" id="PF25378">
    <property type="entry name" value="PUA_NSUN2"/>
    <property type="match status" value="1"/>
</dbReference>
<dbReference type="GO" id="GO:0005634">
    <property type="term" value="C:nucleus"/>
    <property type="evidence" value="ECO:0007669"/>
    <property type="project" value="UniProtKB-SubCell"/>
</dbReference>
<feature type="binding site" evidence="9">
    <location>
        <begin position="183"/>
        <end position="189"/>
    </location>
    <ligand>
        <name>S-adenosyl-L-methionine</name>
        <dbReference type="ChEBI" id="CHEBI:59789"/>
    </ligand>
</feature>
<feature type="compositionally biased region" description="Low complexity" evidence="10">
    <location>
        <begin position="812"/>
        <end position="830"/>
    </location>
</feature>
<protein>
    <recommendedName>
        <fullName evidence="11">SAM-dependent MTase RsmB/NOP-type domain-containing protein</fullName>
    </recommendedName>
</protein>
<dbReference type="SUPFAM" id="SSF53335">
    <property type="entry name" value="S-adenosyl-L-methionine-dependent methyltransferases"/>
    <property type="match status" value="1"/>
</dbReference>
<evidence type="ECO:0000256" key="10">
    <source>
        <dbReference type="SAM" id="MobiDB-lite"/>
    </source>
</evidence>
<evidence type="ECO:0000259" key="11">
    <source>
        <dbReference type="PROSITE" id="PS51686"/>
    </source>
</evidence>
<evidence type="ECO:0000313" key="12">
    <source>
        <dbReference type="EMBL" id="KAK9844371.1"/>
    </source>
</evidence>
<dbReference type="GO" id="GO:0016428">
    <property type="term" value="F:tRNA (cytidine-5-)-methyltransferase activity"/>
    <property type="evidence" value="ECO:0007669"/>
    <property type="project" value="InterPro"/>
</dbReference>
<feature type="compositionally biased region" description="Low complexity" evidence="10">
    <location>
        <begin position="941"/>
        <end position="954"/>
    </location>
</feature>
<feature type="compositionally biased region" description="Low complexity" evidence="10">
    <location>
        <begin position="450"/>
        <end position="466"/>
    </location>
</feature>
<dbReference type="PANTHER" id="PTHR22808">
    <property type="entry name" value="NCL1 YEAST -RELATED NOL1/NOP2/FMU SUN DOMAIN-CONTAINING"/>
    <property type="match status" value="1"/>
</dbReference>
<name>A0AAW1SFF4_9CHLO</name>
<dbReference type="InterPro" id="IPR057285">
    <property type="entry name" value="Pre-PUA_NSUN2"/>
</dbReference>
<evidence type="ECO:0000256" key="4">
    <source>
        <dbReference type="ARBA" id="ARBA00022679"/>
    </source>
</evidence>
<keyword evidence="5 9" id="KW-0949">S-adenosyl-L-methionine</keyword>
<organism evidence="12 13">
    <name type="scientific">Apatococcus lobatus</name>
    <dbReference type="NCBI Taxonomy" id="904363"/>
    <lineage>
        <taxon>Eukaryota</taxon>
        <taxon>Viridiplantae</taxon>
        <taxon>Chlorophyta</taxon>
        <taxon>core chlorophytes</taxon>
        <taxon>Trebouxiophyceae</taxon>
        <taxon>Chlorellales</taxon>
        <taxon>Chlorellaceae</taxon>
        <taxon>Apatococcus</taxon>
    </lineage>
</organism>
<feature type="binding site" evidence="9">
    <location>
        <position position="239"/>
    </location>
    <ligand>
        <name>S-adenosyl-L-methionine</name>
        <dbReference type="ChEBI" id="CHEBI:59789"/>
    </ligand>
</feature>
<dbReference type="PRINTS" id="PR02008">
    <property type="entry name" value="RCMTFAMILY"/>
</dbReference>
<keyword evidence="6" id="KW-0819">tRNA processing</keyword>
<feature type="region of interest" description="Disordered" evidence="10">
    <location>
        <begin position="793"/>
        <end position="853"/>
    </location>
</feature>
<feature type="binding site" evidence="9">
    <location>
        <position position="212"/>
    </location>
    <ligand>
        <name>S-adenosyl-L-methionine</name>
        <dbReference type="ChEBI" id="CHEBI:59789"/>
    </ligand>
</feature>
<feature type="compositionally biased region" description="Gly residues" evidence="10">
    <location>
        <begin position="649"/>
        <end position="659"/>
    </location>
</feature>
<keyword evidence="4 9" id="KW-0808">Transferase</keyword>
<feature type="region of interest" description="Disordered" evidence="10">
    <location>
        <begin position="941"/>
        <end position="1000"/>
    </location>
</feature>
<keyword evidence="2" id="KW-0820">tRNA-binding</keyword>